<keyword evidence="6" id="KW-1185">Reference proteome</keyword>
<accession>W0V1X2</accession>
<evidence type="ECO:0000313" key="6">
    <source>
        <dbReference type="Proteomes" id="UP000027604"/>
    </source>
</evidence>
<dbReference type="Proteomes" id="UP000027604">
    <property type="component" value="Chromosome I"/>
</dbReference>
<dbReference type="CDD" id="cd00090">
    <property type="entry name" value="HTH_ARSR"/>
    <property type="match status" value="1"/>
</dbReference>
<sequence>MKSVLVKANALANTNRLQMLELLKTPELHFAPGDFDQNAGVCGLYISEKLGIAPPTASAHLKVLVQAGFLTSLRIGKFTYFKRIPSAMEEFAEDIRSA</sequence>
<dbReference type="eggNOG" id="COG0640">
    <property type="taxonomic scope" value="Bacteria"/>
</dbReference>
<evidence type="ECO:0000313" key="5">
    <source>
        <dbReference type="EMBL" id="CDG82824.1"/>
    </source>
</evidence>
<dbReference type="SUPFAM" id="SSF46785">
    <property type="entry name" value="Winged helix' DNA-binding domain"/>
    <property type="match status" value="1"/>
</dbReference>
<dbReference type="HOGENOM" id="CLU_097806_10_1_4"/>
<dbReference type="Gene3D" id="1.10.10.10">
    <property type="entry name" value="Winged helix-like DNA-binding domain superfamily/Winged helix DNA-binding domain"/>
    <property type="match status" value="1"/>
</dbReference>
<proteinExistence type="predicted"/>
<protein>
    <submittedName>
        <fullName evidence="5">ArsR family transcriptional regulator</fullName>
    </submittedName>
</protein>
<dbReference type="AlphaFoldDB" id="W0V1X2"/>
<keyword evidence="3" id="KW-0804">Transcription</keyword>
<dbReference type="PANTHER" id="PTHR33154">
    <property type="entry name" value="TRANSCRIPTIONAL REGULATOR, ARSR FAMILY"/>
    <property type="match status" value="1"/>
</dbReference>
<keyword evidence="2" id="KW-0238">DNA-binding</keyword>
<evidence type="ECO:0000256" key="1">
    <source>
        <dbReference type="ARBA" id="ARBA00023015"/>
    </source>
</evidence>
<dbReference type="GO" id="GO:0003700">
    <property type="term" value="F:DNA-binding transcription factor activity"/>
    <property type="evidence" value="ECO:0007669"/>
    <property type="project" value="InterPro"/>
</dbReference>
<dbReference type="KEGG" id="jag:GJA_2189"/>
<dbReference type="EMBL" id="HG322949">
    <property type="protein sequence ID" value="CDG82824.1"/>
    <property type="molecule type" value="Genomic_DNA"/>
</dbReference>
<organism evidence="5 6">
    <name type="scientific">Janthinobacterium agaricidamnosum NBRC 102515 = DSM 9628</name>
    <dbReference type="NCBI Taxonomy" id="1349767"/>
    <lineage>
        <taxon>Bacteria</taxon>
        <taxon>Pseudomonadati</taxon>
        <taxon>Pseudomonadota</taxon>
        <taxon>Betaproteobacteria</taxon>
        <taxon>Burkholderiales</taxon>
        <taxon>Oxalobacteraceae</taxon>
        <taxon>Janthinobacterium</taxon>
    </lineage>
</organism>
<dbReference type="PATRIC" id="fig|1349767.4.peg.3947"/>
<evidence type="ECO:0000259" key="4">
    <source>
        <dbReference type="PROSITE" id="PS50987"/>
    </source>
</evidence>
<dbReference type="SMART" id="SM00418">
    <property type="entry name" value="HTH_ARSR"/>
    <property type="match status" value="1"/>
</dbReference>
<dbReference type="RefSeq" id="WP_038491726.1">
    <property type="nucleotide sequence ID" value="NZ_BCTH01000028.1"/>
</dbReference>
<dbReference type="InterPro" id="IPR036388">
    <property type="entry name" value="WH-like_DNA-bd_sf"/>
</dbReference>
<reference evidence="5 6" key="1">
    <citation type="journal article" date="2015" name="Genome Announc.">
        <title>Genome Sequence of Mushroom Soft-Rot Pathogen Janthinobacterium agaricidamnosum.</title>
        <authorList>
            <person name="Graupner K."/>
            <person name="Lackner G."/>
            <person name="Hertweck C."/>
        </authorList>
    </citation>
    <scope>NUCLEOTIDE SEQUENCE [LARGE SCALE GENOMIC DNA]</scope>
    <source>
        <strain evidence="6">NBRC 102515 / DSM 9628</strain>
    </source>
</reference>
<evidence type="ECO:0000256" key="2">
    <source>
        <dbReference type="ARBA" id="ARBA00023125"/>
    </source>
</evidence>
<dbReference type="OrthoDB" id="9790747at2"/>
<gene>
    <name evidence="5" type="primary">ybzH</name>
    <name evidence="5" type="ORF">GJA_2189</name>
</gene>
<dbReference type="Pfam" id="PF01022">
    <property type="entry name" value="HTH_5"/>
    <property type="match status" value="1"/>
</dbReference>
<evidence type="ECO:0000256" key="3">
    <source>
        <dbReference type="ARBA" id="ARBA00023163"/>
    </source>
</evidence>
<dbReference type="InterPro" id="IPR051081">
    <property type="entry name" value="HTH_MetalResp_TranReg"/>
</dbReference>
<dbReference type="InterPro" id="IPR001845">
    <property type="entry name" value="HTH_ArsR_DNA-bd_dom"/>
</dbReference>
<dbReference type="InterPro" id="IPR036390">
    <property type="entry name" value="WH_DNA-bd_sf"/>
</dbReference>
<dbReference type="InterPro" id="IPR011991">
    <property type="entry name" value="ArsR-like_HTH"/>
</dbReference>
<feature type="domain" description="HTH arsR-type" evidence="4">
    <location>
        <begin position="1"/>
        <end position="98"/>
    </location>
</feature>
<dbReference type="STRING" id="1349767.GJA_2189"/>
<name>W0V1X2_9BURK</name>
<dbReference type="GO" id="GO:0003677">
    <property type="term" value="F:DNA binding"/>
    <property type="evidence" value="ECO:0007669"/>
    <property type="project" value="UniProtKB-KW"/>
</dbReference>
<keyword evidence="1" id="KW-0805">Transcription regulation</keyword>
<dbReference type="PROSITE" id="PS50987">
    <property type="entry name" value="HTH_ARSR_2"/>
    <property type="match status" value="1"/>
</dbReference>
<dbReference type="PANTHER" id="PTHR33154:SF32">
    <property type="entry name" value="TRANSCRIPTIONAL REGULATORY PROTEIN"/>
    <property type="match status" value="1"/>
</dbReference>